<gene>
    <name evidence="2" type="ORF">ACFP5Y_00610</name>
</gene>
<evidence type="ECO:0000313" key="3">
    <source>
        <dbReference type="Proteomes" id="UP001596282"/>
    </source>
</evidence>
<accession>A0ABW1RWD7</accession>
<keyword evidence="3" id="KW-1185">Reference proteome</keyword>
<keyword evidence="1" id="KW-0732">Signal</keyword>
<feature type="signal peptide" evidence="1">
    <location>
        <begin position="1"/>
        <end position="27"/>
    </location>
</feature>
<dbReference type="RefSeq" id="WP_137628314.1">
    <property type="nucleotide sequence ID" value="NZ_BJDJ01000007.1"/>
</dbReference>
<evidence type="ECO:0000313" key="2">
    <source>
        <dbReference type="EMBL" id="MFC6179757.1"/>
    </source>
</evidence>
<evidence type="ECO:0008006" key="4">
    <source>
        <dbReference type="Google" id="ProtNLM"/>
    </source>
</evidence>
<dbReference type="EMBL" id="JBHSSC010000004">
    <property type="protein sequence ID" value="MFC6179757.1"/>
    <property type="molecule type" value="Genomic_DNA"/>
</dbReference>
<evidence type="ECO:0000256" key="1">
    <source>
        <dbReference type="SAM" id="SignalP"/>
    </source>
</evidence>
<comment type="caution">
    <text evidence="2">The sequence shown here is derived from an EMBL/GenBank/DDBJ whole genome shotgun (WGS) entry which is preliminary data.</text>
</comment>
<proteinExistence type="predicted"/>
<protein>
    <recommendedName>
        <fullName evidence="4">Lipoprotein</fullName>
    </recommendedName>
</protein>
<feature type="chain" id="PRO_5045810787" description="Lipoprotein" evidence="1">
    <location>
        <begin position="28"/>
        <end position="209"/>
    </location>
</feature>
<name>A0ABW1RWD7_9LACO</name>
<dbReference type="Proteomes" id="UP001596282">
    <property type="component" value="Unassembled WGS sequence"/>
</dbReference>
<sequence>MKHRMIIAALALALGCSLTVGATTASAATTTSTYQPRLRLRLKPQHVRQVAHAQTNAKTTSKKKTYTYGKLSAADKRLVTIALTNQKQPLSAVTKLDKSTKKIVTYYAYSFKVKNKTKKTVKFYFSNLRFNVYDLTSKTVPAKNVKPAATAAHITLKPGASKTVKQAVEMKPSAFTNKTNHTRYAFFTYGNLANNKAMMGTVVLGKNTK</sequence>
<reference evidence="3" key="1">
    <citation type="journal article" date="2019" name="Int. J. Syst. Evol. Microbiol.">
        <title>The Global Catalogue of Microorganisms (GCM) 10K type strain sequencing project: providing services to taxonomists for standard genome sequencing and annotation.</title>
        <authorList>
            <consortium name="The Broad Institute Genomics Platform"/>
            <consortium name="The Broad Institute Genome Sequencing Center for Infectious Disease"/>
            <person name="Wu L."/>
            <person name="Ma J."/>
        </authorList>
    </citation>
    <scope>NUCLEOTIDE SEQUENCE [LARGE SCALE GENOMIC DNA]</scope>
    <source>
        <strain evidence="3">CCM 8933</strain>
    </source>
</reference>
<organism evidence="2 3">
    <name type="scientific">Lactiplantibacillus daowaiensis</name>
    <dbReference type="NCBI Taxonomy" id="2559918"/>
    <lineage>
        <taxon>Bacteria</taxon>
        <taxon>Bacillati</taxon>
        <taxon>Bacillota</taxon>
        <taxon>Bacilli</taxon>
        <taxon>Lactobacillales</taxon>
        <taxon>Lactobacillaceae</taxon>
        <taxon>Lactiplantibacillus</taxon>
    </lineage>
</organism>
<dbReference type="PROSITE" id="PS51257">
    <property type="entry name" value="PROKAR_LIPOPROTEIN"/>
    <property type="match status" value="1"/>
</dbReference>